<dbReference type="InterPro" id="IPR011006">
    <property type="entry name" value="CheY-like_superfamily"/>
</dbReference>
<dbReference type="CDD" id="cd16432">
    <property type="entry name" value="CheB_Rec"/>
    <property type="match status" value="1"/>
</dbReference>
<comment type="domain">
    <text evidence="3">Contains a C-terminal catalytic domain, and an N-terminal region which modulates catalytic activity.</text>
</comment>
<dbReference type="InParanoid" id="A0LVV1"/>
<comment type="PTM">
    <text evidence="3">Phosphorylated by CheA. Phosphorylation of the N-terminal regulatory domain activates the methylesterase activity.</text>
</comment>
<feature type="domain" description="Response regulatory" evidence="6">
    <location>
        <begin position="1"/>
        <end position="111"/>
    </location>
</feature>
<dbReference type="GO" id="GO:0005737">
    <property type="term" value="C:cytoplasm"/>
    <property type="evidence" value="ECO:0007669"/>
    <property type="project" value="UniProtKB-SubCell"/>
</dbReference>
<dbReference type="PROSITE" id="PS50110">
    <property type="entry name" value="RESPONSE_REGULATORY"/>
    <property type="match status" value="1"/>
</dbReference>
<dbReference type="HOGENOM" id="CLU_000445_51_0_11"/>
<comment type="similarity">
    <text evidence="3">Belongs to the CheB family.</text>
</comment>
<dbReference type="eggNOG" id="COG2201">
    <property type="taxonomic scope" value="Bacteria"/>
</dbReference>
<dbReference type="Proteomes" id="UP000008221">
    <property type="component" value="Chromosome"/>
</dbReference>
<evidence type="ECO:0000256" key="4">
    <source>
        <dbReference type="PROSITE-ProRule" id="PRU00050"/>
    </source>
</evidence>
<keyword evidence="1 3" id="KW-0378">Hydrolase</keyword>
<evidence type="ECO:0000256" key="1">
    <source>
        <dbReference type="ARBA" id="ARBA00022801"/>
    </source>
</evidence>
<keyword evidence="3 5" id="KW-0597">Phosphoprotein</keyword>
<dbReference type="EC" id="3.5.1.44" evidence="3"/>
<dbReference type="GO" id="GO:0008984">
    <property type="term" value="F:protein-glutamate methylesterase activity"/>
    <property type="evidence" value="ECO:0007669"/>
    <property type="project" value="UniProtKB-UniRule"/>
</dbReference>
<dbReference type="SUPFAM" id="SSF52172">
    <property type="entry name" value="CheY-like"/>
    <property type="match status" value="1"/>
</dbReference>
<feature type="active site" evidence="3 4">
    <location>
        <position position="157"/>
    </location>
</feature>
<evidence type="ECO:0000256" key="2">
    <source>
        <dbReference type="ARBA" id="ARBA00048267"/>
    </source>
</evidence>
<comment type="catalytic activity">
    <reaction evidence="2 3">
        <text>[protein]-L-glutamate 5-O-methyl ester + H2O = L-glutamyl-[protein] + methanol + H(+)</text>
        <dbReference type="Rhea" id="RHEA:23236"/>
        <dbReference type="Rhea" id="RHEA-COMP:10208"/>
        <dbReference type="Rhea" id="RHEA-COMP:10311"/>
        <dbReference type="ChEBI" id="CHEBI:15377"/>
        <dbReference type="ChEBI" id="CHEBI:15378"/>
        <dbReference type="ChEBI" id="CHEBI:17790"/>
        <dbReference type="ChEBI" id="CHEBI:29973"/>
        <dbReference type="ChEBI" id="CHEBI:82795"/>
        <dbReference type="EC" id="3.1.1.61"/>
    </reaction>
</comment>
<evidence type="ECO:0000256" key="5">
    <source>
        <dbReference type="PROSITE-ProRule" id="PRU00169"/>
    </source>
</evidence>
<dbReference type="PROSITE" id="PS50122">
    <property type="entry name" value="CHEB"/>
    <property type="match status" value="1"/>
</dbReference>
<dbReference type="SMART" id="SM00448">
    <property type="entry name" value="REC"/>
    <property type="match status" value="1"/>
</dbReference>
<keyword evidence="3" id="KW-0963">Cytoplasm</keyword>
<dbReference type="Pfam" id="PF00072">
    <property type="entry name" value="Response_reg"/>
    <property type="match status" value="1"/>
</dbReference>
<dbReference type="GO" id="GO:0000156">
    <property type="term" value="F:phosphorelay response regulator activity"/>
    <property type="evidence" value="ECO:0007669"/>
    <property type="project" value="InterPro"/>
</dbReference>
<protein>
    <recommendedName>
        <fullName evidence="3">Protein-glutamate methylesterase/protein-glutamine glutaminase</fullName>
        <ecNumber evidence="3">3.1.1.61</ecNumber>
        <ecNumber evidence="3">3.5.1.44</ecNumber>
    </recommendedName>
</protein>
<reference evidence="8 9" key="1">
    <citation type="journal article" date="2009" name="Genome Res.">
        <title>Complete genome of the cellulolytic thermophile Acidothermus cellulolyticus 11B provides insights into its ecophysiological and evolutionary adaptations.</title>
        <authorList>
            <person name="Barabote R.D."/>
            <person name="Xie G."/>
            <person name="Leu D.H."/>
            <person name="Normand P."/>
            <person name="Necsulea A."/>
            <person name="Daubin V."/>
            <person name="Medigue C."/>
            <person name="Adney W.S."/>
            <person name="Xu X.C."/>
            <person name="Lapidus A."/>
            <person name="Parales R.E."/>
            <person name="Detter C."/>
            <person name="Pujic P."/>
            <person name="Bruce D."/>
            <person name="Lavire C."/>
            <person name="Challacombe J.F."/>
            <person name="Brettin T.S."/>
            <person name="Berry A.M."/>
        </authorList>
    </citation>
    <scope>NUCLEOTIDE SEQUENCE [LARGE SCALE GENOMIC DNA]</scope>
    <source>
        <strain evidence="9">ATCC 43068 / DSM 8971 / 11B</strain>
    </source>
</reference>
<dbReference type="InterPro" id="IPR035909">
    <property type="entry name" value="CheB_C"/>
</dbReference>
<comment type="catalytic activity">
    <reaction evidence="3">
        <text>L-glutaminyl-[protein] + H2O = L-glutamyl-[protein] + NH4(+)</text>
        <dbReference type="Rhea" id="RHEA:16441"/>
        <dbReference type="Rhea" id="RHEA-COMP:10207"/>
        <dbReference type="Rhea" id="RHEA-COMP:10208"/>
        <dbReference type="ChEBI" id="CHEBI:15377"/>
        <dbReference type="ChEBI" id="CHEBI:28938"/>
        <dbReference type="ChEBI" id="CHEBI:29973"/>
        <dbReference type="ChEBI" id="CHEBI:30011"/>
        <dbReference type="EC" id="3.5.1.44"/>
    </reaction>
</comment>
<evidence type="ECO:0000259" key="6">
    <source>
        <dbReference type="PROSITE" id="PS50110"/>
    </source>
</evidence>
<evidence type="ECO:0000313" key="9">
    <source>
        <dbReference type="Proteomes" id="UP000008221"/>
    </source>
</evidence>
<dbReference type="PANTHER" id="PTHR42872:SF3">
    <property type="entry name" value="PROTEIN-GLUTAMATE METHYLESTERASE_PROTEIN-GLUTAMINE GLUTAMINASE 1"/>
    <property type="match status" value="1"/>
</dbReference>
<proteinExistence type="inferred from homology"/>
<feature type="domain" description="CheB-type methylesterase" evidence="7">
    <location>
        <begin position="146"/>
        <end position="338"/>
    </location>
</feature>
<dbReference type="SUPFAM" id="SSF52738">
    <property type="entry name" value="Methylesterase CheB, C-terminal domain"/>
    <property type="match status" value="1"/>
</dbReference>
<dbReference type="Pfam" id="PF01339">
    <property type="entry name" value="CheB_methylest"/>
    <property type="match status" value="1"/>
</dbReference>
<dbReference type="AlphaFoldDB" id="A0LVV1"/>
<dbReference type="PANTHER" id="PTHR42872">
    <property type="entry name" value="PROTEIN-GLUTAMATE METHYLESTERASE/PROTEIN-GLUTAMINE GLUTAMINASE"/>
    <property type="match status" value="1"/>
</dbReference>
<name>A0LVV1_ACIC1</name>
<organism evidence="8 9">
    <name type="scientific">Acidothermus cellulolyticus (strain ATCC 43068 / DSM 8971 / 11B)</name>
    <dbReference type="NCBI Taxonomy" id="351607"/>
    <lineage>
        <taxon>Bacteria</taxon>
        <taxon>Bacillati</taxon>
        <taxon>Actinomycetota</taxon>
        <taxon>Actinomycetes</taxon>
        <taxon>Acidothermales</taxon>
        <taxon>Acidothermaceae</taxon>
        <taxon>Acidothermus</taxon>
    </lineage>
</organism>
<dbReference type="HAMAP" id="MF_00099">
    <property type="entry name" value="CheB_chemtxs"/>
    <property type="match status" value="1"/>
</dbReference>
<dbReference type="NCBIfam" id="NF001965">
    <property type="entry name" value="PRK00742.1"/>
    <property type="match status" value="1"/>
</dbReference>
<dbReference type="InterPro" id="IPR008248">
    <property type="entry name" value="CheB-like"/>
</dbReference>
<keyword evidence="9" id="KW-1185">Reference proteome</keyword>
<evidence type="ECO:0000256" key="3">
    <source>
        <dbReference type="HAMAP-Rule" id="MF_00099"/>
    </source>
</evidence>
<dbReference type="EC" id="3.1.1.61" evidence="3"/>
<feature type="modified residue" description="4-aspartylphosphate" evidence="3 5">
    <location>
        <position position="44"/>
    </location>
</feature>
<dbReference type="EMBL" id="CP000481">
    <property type="protein sequence ID" value="ABK53561.1"/>
    <property type="molecule type" value="Genomic_DNA"/>
</dbReference>
<dbReference type="InterPro" id="IPR000673">
    <property type="entry name" value="Sig_transdc_resp-reg_Me-estase"/>
</dbReference>
<evidence type="ECO:0000313" key="8">
    <source>
        <dbReference type="EMBL" id="ABK53561.1"/>
    </source>
</evidence>
<feature type="active site" evidence="3 4">
    <location>
        <position position="280"/>
    </location>
</feature>
<dbReference type="KEGG" id="ace:Acel_1789"/>
<keyword evidence="3 4" id="KW-0145">Chemotaxis</keyword>
<sequence length="379" mass="39545">MVIRRMLAAVLDEDPELEVVGTAANGRIALDKLPQLRPDAVVLDVEMPVLDGLATLRELRRTHPRLPVIMFSTVTERGAQATLDALAAGASDYVTKPSKVSSVAASIARVRDDLIPKIKALVAARRGEARPTSADVRLAPAPPAAPGMVEALAIGCSTGGPDALASVVAHLPADLGVPVFVVQHMPPLFTKLFAERLDRNCPMQVREAVDGEPAVAGRIYVAPGDTHLVVRRRAGQVVVHLTKEPPENYCRPSVDVLFRSVASVYGARALACVLTGMGRDGLKGAERIHAAGGQIIVQDEATSVVWGMPGAIAAAGLASAVLPLPQIADALRRAIGRRPRVGSLRPASPPVADVAVAPAPAARALPPYVPAVTIFGGLS</sequence>
<comment type="function">
    <text evidence="3">Involved in chemotaxis. Part of a chemotaxis signal transduction system that modulates chemotaxis in response to various stimuli. Catalyzes the demethylation of specific methylglutamate residues introduced into the chemoreceptors (methyl-accepting chemotaxis proteins or MCP) by CheR. Also mediates the irreversible deamidation of specific glutamine residues to glutamic acid.</text>
</comment>
<gene>
    <name evidence="3" type="primary">cheB</name>
    <name evidence="8" type="ordered locus">Acel_1789</name>
</gene>
<dbReference type="CDD" id="cd17541">
    <property type="entry name" value="REC_CheB-like"/>
    <property type="match status" value="1"/>
</dbReference>
<dbReference type="STRING" id="351607.Acel_1789"/>
<feature type="active site" evidence="3 4">
    <location>
        <position position="184"/>
    </location>
</feature>
<accession>A0LVV1</accession>
<dbReference type="Gene3D" id="3.40.50.180">
    <property type="entry name" value="Methylesterase CheB, C-terminal domain"/>
    <property type="match status" value="1"/>
</dbReference>
<evidence type="ECO:0000259" key="7">
    <source>
        <dbReference type="PROSITE" id="PS50122"/>
    </source>
</evidence>
<comment type="subcellular location">
    <subcellularLocation>
        <location evidence="3">Cytoplasm</location>
    </subcellularLocation>
</comment>
<dbReference type="Gene3D" id="3.40.50.2300">
    <property type="match status" value="1"/>
</dbReference>
<dbReference type="InterPro" id="IPR001789">
    <property type="entry name" value="Sig_transdc_resp-reg_receiver"/>
</dbReference>
<dbReference type="PIRSF" id="PIRSF000876">
    <property type="entry name" value="RR_chemtxs_CheB"/>
    <property type="match status" value="1"/>
</dbReference>
<dbReference type="GO" id="GO:0006935">
    <property type="term" value="P:chemotaxis"/>
    <property type="evidence" value="ECO:0007669"/>
    <property type="project" value="UniProtKB-UniRule"/>
</dbReference>
<dbReference type="GO" id="GO:0050568">
    <property type="term" value="F:protein-glutamine glutaminase activity"/>
    <property type="evidence" value="ECO:0007669"/>
    <property type="project" value="UniProtKB-UniRule"/>
</dbReference>